<keyword evidence="6 8" id="KW-0456">Lyase</keyword>
<dbReference type="InterPro" id="IPR002028">
    <property type="entry name" value="Trp_synthase_suA"/>
</dbReference>
<dbReference type="Proteomes" id="UP000238196">
    <property type="component" value="Unassembled WGS sequence"/>
</dbReference>
<evidence type="ECO:0000256" key="3">
    <source>
        <dbReference type="ARBA" id="ARBA00022605"/>
    </source>
</evidence>
<dbReference type="GO" id="GO:0005829">
    <property type="term" value="C:cytosol"/>
    <property type="evidence" value="ECO:0007669"/>
    <property type="project" value="TreeGrafter"/>
</dbReference>
<keyword evidence="3 8" id="KW-0028">Amino-acid biosynthesis</keyword>
<evidence type="ECO:0000256" key="1">
    <source>
        <dbReference type="ARBA" id="ARBA00004733"/>
    </source>
</evidence>
<keyword evidence="4 8" id="KW-0822">Tryptophan biosynthesis</keyword>
<evidence type="ECO:0000256" key="9">
    <source>
        <dbReference type="RuleBase" id="RU003662"/>
    </source>
</evidence>
<dbReference type="EC" id="4.2.1.20" evidence="8"/>
<evidence type="ECO:0000256" key="4">
    <source>
        <dbReference type="ARBA" id="ARBA00022822"/>
    </source>
</evidence>
<reference evidence="10 11" key="1">
    <citation type="submission" date="2018-02" db="EMBL/GenBank/DDBJ databases">
        <title>novel marine gammaproteobacteria from coastal saline agro ecosystem.</title>
        <authorList>
            <person name="Krishnan R."/>
            <person name="Ramesh Kumar N."/>
        </authorList>
    </citation>
    <scope>NUCLEOTIDE SEQUENCE [LARGE SCALE GENOMIC DNA]</scope>
    <source>
        <strain evidence="10 11">228</strain>
    </source>
</reference>
<evidence type="ECO:0000256" key="2">
    <source>
        <dbReference type="ARBA" id="ARBA00011270"/>
    </source>
</evidence>
<dbReference type="OrthoDB" id="9804578at2"/>
<comment type="catalytic activity">
    <reaction evidence="7 8">
        <text>(1S,2R)-1-C-(indol-3-yl)glycerol 3-phosphate + L-serine = D-glyceraldehyde 3-phosphate + L-tryptophan + H2O</text>
        <dbReference type="Rhea" id="RHEA:10532"/>
        <dbReference type="ChEBI" id="CHEBI:15377"/>
        <dbReference type="ChEBI" id="CHEBI:33384"/>
        <dbReference type="ChEBI" id="CHEBI:57912"/>
        <dbReference type="ChEBI" id="CHEBI:58866"/>
        <dbReference type="ChEBI" id="CHEBI:59776"/>
        <dbReference type="EC" id="4.2.1.20"/>
    </reaction>
</comment>
<dbReference type="InterPro" id="IPR013785">
    <property type="entry name" value="Aldolase_TIM"/>
</dbReference>
<dbReference type="HAMAP" id="MF_00131">
    <property type="entry name" value="Trp_synth_alpha"/>
    <property type="match status" value="1"/>
</dbReference>
<proteinExistence type="inferred from homology"/>
<dbReference type="InterPro" id="IPR011060">
    <property type="entry name" value="RibuloseP-bd_barrel"/>
</dbReference>
<organism evidence="10 11">
    <name type="scientific">Proteobacteria bacterium 228</name>
    <dbReference type="NCBI Taxonomy" id="2083153"/>
    <lineage>
        <taxon>Bacteria</taxon>
        <taxon>Pseudomonadati</taxon>
        <taxon>Pseudomonadota</taxon>
    </lineage>
</organism>
<dbReference type="SUPFAM" id="SSF51366">
    <property type="entry name" value="Ribulose-phoshate binding barrel"/>
    <property type="match status" value="1"/>
</dbReference>
<evidence type="ECO:0000256" key="5">
    <source>
        <dbReference type="ARBA" id="ARBA00023141"/>
    </source>
</evidence>
<sequence length="264" mass="28675">MSTLSEFIRARSQTLQTSERLPLLAMTHVIYGYPTVEASLAWMRRLLEQGIELLEVQFPFSDPVADGPTIVAACHRAVENQPQMQLCLQQLGQLQRDFPQSRILLMGYLNPFYRYGLTRLVQDAAAQGIAGLIIPDLPMERAAQFRRDCAEHGVEPIWLVTPATPAERLASIASQATGMLYCVSRSGVTGQKDGAQQALADYLATIRQHTDAPLAVGFGIRRRAQVEALVGQADIAIVGSALLEAYNAGGQEAGLALLASLGMI</sequence>
<dbReference type="EMBL" id="PRLP01000106">
    <property type="protein sequence ID" value="PPC75194.1"/>
    <property type="molecule type" value="Genomic_DNA"/>
</dbReference>
<dbReference type="PANTHER" id="PTHR43406">
    <property type="entry name" value="TRYPTOPHAN SYNTHASE, ALPHA CHAIN"/>
    <property type="match status" value="1"/>
</dbReference>
<name>A0A2S5KK33_9PROT</name>
<dbReference type="GO" id="GO:0004834">
    <property type="term" value="F:tryptophan synthase activity"/>
    <property type="evidence" value="ECO:0007669"/>
    <property type="project" value="UniProtKB-UniRule"/>
</dbReference>
<dbReference type="InterPro" id="IPR018204">
    <property type="entry name" value="Trp_synthase_alpha_AS"/>
</dbReference>
<dbReference type="AlphaFoldDB" id="A0A2S5KK33"/>
<dbReference type="CDD" id="cd04724">
    <property type="entry name" value="Tryptophan_synthase_alpha"/>
    <property type="match status" value="1"/>
</dbReference>
<gene>
    <name evidence="8" type="primary">trpA</name>
    <name evidence="10" type="ORF">C4K68_21370</name>
</gene>
<feature type="active site" description="Proton acceptor" evidence="8">
    <location>
        <position position="55"/>
    </location>
</feature>
<dbReference type="NCBIfam" id="TIGR00262">
    <property type="entry name" value="trpA"/>
    <property type="match status" value="1"/>
</dbReference>
<comment type="caution">
    <text evidence="10">The sequence shown here is derived from an EMBL/GenBank/DDBJ whole genome shotgun (WGS) entry which is preliminary data.</text>
</comment>
<comment type="subunit">
    <text evidence="2 8">Tetramer of two alpha and two beta chains.</text>
</comment>
<dbReference type="UniPathway" id="UPA00035">
    <property type="reaction ID" value="UER00044"/>
</dbReference>
<comment type="function">
    <text evidence="8">The alpha subunit is responsible for the aldol cleavage of indoleglycerol phosphate to indole and glyceraldehyde 3-phosphate.</text>
</comment>
<dbReference type="PANTHER" id="PTHR43406:SF1">
    <property type="entry name" value="TRYPTOPHAN SYNTHASE ALPHA CHAIN, CHLOROPLASTIC"/>
    <property type="match status" value="1"/>
</dbReference>
<keyword evidence="5 8" id="KW-0057">Aromatic amino acid biosynthesis</keyword>
<evidence type="ECO:0000256" key="8">
    <source>
        <dbReference type="HAMAP-Rule" id="MF_00131"/>
    </source>
</evidence>
<dbReference type="Gene3D" id="3.20.20.70">
    <property type="entry name" value="Aldolase class I"/>
    <property type="match status" value="1"/>
</dbReference>
<accession>A0A2S5KK33</accession>
<evidence type="ECO:0000313" key="11">
    <source>
        <dbReference type="Proteomes" id="UP000238196"/>
    </source>
</evidence>
<evidence type="ECO:0000256" key="6">
    <source>
        <dbReference type="ARBA" id="ARBA00023239"/>
    </source>
</evidence>
<comment type="pathway">
    <text evidence="1 8">Amino-acid biosynthesis; L-tryptophan biosynthesis; L-tryptophan from chorismate: step 5/5.</text>
</comment>
<comment type="similarity">
    <text evidence="8 9">Belongs to the TrpA family.</text>
</comment>
<protein>
    <recommendedName>
        <fullName evidence="8">Tryptophan synthase alpha chain</fullName>
        <ecNumber evidence="8">4.2.1.20</ecNumber>
    </recommendedName>
</protein>
<feature type="active site" description="Proton acceptor" evidence="8">
    <location>
        <position position="66"/>
    </location>
</feature>
<dbReference type="PROSITE" id="PS00167">
    <property type="entry name" value="TRP_SYNTHASE_ALPHA"/>
    <property type="match status" value="1"/>
</dbReference>
<dbReference type="Pfam" id="PF00290">
    <property type="entry name" value="Trp_syntA"/>
    <property type="match status" value="1"/>
</dbReference>
<evidence type="ECO:0000313" key="10">
    <source>
        <dbReference type="EMBL" id="PPC75194.1"/>
    </source>
</evidence>
<evidence type="ECO:0000256" key="7">
    <source>
        <dbReference type="ARBA" id="ARBA00049047"/>
    </source>
</evidence>